<keyword evidence="2" id="KW-0813">Transport</keyword>
<comment type="subcellular location">
    <subcellularLocation>
        <location evidence="1">Membrane</location>
        <topology evidence="1">Multi-pass membrane protein</topology>
    </subcellularLocation>
</comment>
<evidence type="ECO:0000256" key="7">
    <source>
        <dbReference type="ARBA" id="ARBA00023303"/>
    </source>
</evidence>
<sequence length="232" mass="26081">MDDDDEKRERWERATAWPGITASALFLVAYSWNILDETKPQALKVALLAVLLVVWLFFLVDYVVRFSLARHKLHFVRKYPIDLLSVFLPMTRPFRLLTTLRRIPGLRGNTASHLRRRVLIIAASFVLMFLYVIALAELQAERGAHGANILTFGDSLWWACVTLATVGYGDYYPVTLQGRLLAVVLMAGGIVIVGTASATIVSYLADHTQHLRRAGAQQEDAEHPHDGRNDRG</sequence>
<gene>
    <name evidence="10" type="ORF">BJ963_000219</name>
</gene>
<feature type="domain" description="Potassium channel" evidence="9">
    <location>
        <begin position="130"/>
        <end position="204"/>
    </location>
</feature>
<dbReference type="RefSeq" id="WP_179453996.1">
    <property type="nucleotide sequence ID" value="NZ_BAAAPX010000001.1"/>
</dbReference>
<dbReference type="InterPro" id="IPR027359">
    <property type="entry name" value="Volt_channel_dom_sf"/>
</dbReference>
<dbReference type="Gene3D" id="1.20.120.350">
    <property type="entry name" value="Voltage-gated potassium channels. Chain C"/>
    <property type="match status" value="1"/>
</dbReference>
<reference evidence="10 11" key="1">
    <citation type="submission" date="2020-07" db="EMBL/GenBank/DDBJ databases">
        <title>Sequencing the genomes of 1000 actinobacteria strains.</title>
        <authorList>
            <person name="Klenk H.-P."/>
        </authorList>
    </citation>
    <scope>NUCLEOTIDE SEQUENCE [LARGE SCALE GENOMIC DNA]</scope>
    <source>
        <strain evidence="10 11">DSM 23871</strain>
    </source>
</reference>
<keyword evidence="5" id="KW-0406">Ion transport</keyword>
<dbReference type="Gene3D" id="1.10.287.70">
    <property type="match status" value="1"/>
</dbReference>
<keyword evidence="4 8" id="KW-1133">Transmembrane helix</keyword>
<feature type="transmembrane region" description="Helical" evidence="8">
    <location>
        <begin position="180"/>
        <end position="205"/>
    </location>
</feature>
<keyword evidence="6 8" id="KW-0472">Membrane</keyword>
<evidence type="ECO:0000256" key="3">
    <source>
        <dbReference type="ARBA" id="ARBA00022692"/>
    </source>
</evidence>
<feature type="transmembrane region" description="Helical" evidence="8">
    <location>
        <begin position="156"/>
        <end position="173"/>
    </location>
</feature>
<keyword evidence="7 10" id="KW-0407">Ion channel</keyword>
<dbReference type="SUPFAM" id="SSF81324">
    <property type="entry name" value="Voltage-gated potassium channels"/>
    <property type="match status" value="1"/>
</dbReference>
<evidence type="ECO:0000256" key="5">
    <source>
        <dbReference type="ARBA" id="ARBA00023065"/>
    </source>
</evidence>
<dbReference type="InterPro" id="IPR013099">
    <property type="entry name" value="K_chnl_dom"/>
</dbReference>
<keyword evidence="11" id="KW-1185">Reference proteome</keyword>
<dbReference type="Proteomes" id="UP000589620">
    <property type="component" value="Unassembled WGS sequence"/>
</dbReference>
<comment type="caution">
    <text evidence="10">The sequence shown here is derived from an EMBL/GenBank/DDBJ whole genome shotgun (WGS) entry which is preliminary data.</text>
</comment>
<dbReference type="GO" id="GO:0005249">
    <property type="term" value="F:voltage-gated potassium channel activity"/>
    <property type="evidence" value="ECO:0007669"/>
    <property type="project" value="InterPro"/>
</dbReference>
<feature type="transmembrane region" description="Helical" evidence="8">
    <location>
        <begin position="16"/>
        <end position="35"/>
    </location>
</feature>
<dbReference type="PANTHER" id="PTHR11537:SF254">
    <property type="entry name" value="POTASSIUM VOLTAGE-GATED CHANNEL PROTEIN SHAB"/>
    <property type="match status" value="1"/>
</dbReference>
<dbReference type="Pfam" id="PF07885">
    <property type="entry name" value="Ion_trans_2"/>
    <property type="match status" value="1"/>
</dbReference>
<evidence type="ECO:0000256" key="4">
    <source>
        <dbReference type="ARBA" id="ARBA00022989"/>
    </source>
</evidence>
<dbReference type="EMBL" id="JACCBJ010000001">
    <property type="protein sequence ID" value="NYD72700.1"/>
    <property type="molecule type" value="Genomic_DNA"/>
</dbReference>
<feature type="transmembrane region" description="Helical" evidence="8">
    <location>
        <begin position="118"/>
        <end position="136"/>
    </location>
</feature>
<evidence type="ECO:0000256" key="6">
    <source>
        <dbReference type="ARBA" id="ARBA00023136"/>
    </source>
</evidence>
<dbReference type="PANTHER" id="PTHR11537">
    <property type="entry name" value="VOLTAGE-GATED POTASSIUM CHANNEL"/>
    <property type="match status" value="1"/>
</dbReference>
<keyword evidence="3 8" id="KW-0812">Transmembrane</keyword>
<protein>
    <submittedName>
        <fullName evidence="10">Voltage-gated potassium channel</fullName>
    </submittedName>
</protein>
<accession>A0A852SVX2</accession>
<evidence type="ECO:0000256" key="8">
    <source>
        <dbReference type="SAM" id="Phobius"/>
    </source>
</evidence>
<organism evidence="10 11">
    <name type="scientific">Leifsonia soli</name>
    <dbReference type="NCBI Taxonomy" id="582665"/>
    <lineage>
        <taxon>Bacteria</taxon>
        <taxon>Bacillati</taxon>
        <taxon>Actinomycetota</taxon>
        <taxon>Actinomycetes</taxon>
        <taxon>Micrococcales</taxon>
        <taxon>Microbacteriaceae</taxon>
        <taxon>Leifsonia</taxon>
    </lineage>
</organism>
<evidence type="ECO:0000313" key="10">
    <source>
        <dbReference type="EMBL" id="NYD72700.1"/>
    </source>
</evidence>
<name>A0A852SVX2_9MICO</name>
<dbReference type="GO" id="GO:0001508">
    <property type="term" value="P:action potential"/>
    <property type="evidence" value="ECO:0007669"/>
    <property type="project" value="TreeGrafter"/>
</dbReference>
<evidence type="ECO:0000313" key="11">
    <source>
        <dbReference type="Proteomes" id="UP000589620"/>
    </source>
</evidence>
<feature type="transmembrane region" description="Helical" evidence="8">
    <location>
        <begin position="42"/>
        <end position="59"/>
    </location>
</feature>
<proteinExistence type="predicted"/>
<dbReference type="GO" id="GO:0008076">
    <property type="term" value="C:voltage-gated potassium channel complex"/>
    <property type="evidence" value="ECO:0007669"/>
    <property type="project" value="InterPro"/>
</dbReference>
<evidence type="ECO:0000256" key="1">
    <source>
        <dbReference type="ARBA" id="ARBA00004141"/>
    </source>
</evidence>
<evidence type="ECO:0000256" key="2">
    <source>
        <dbReference type="ARBA" id="ARBA00022448"/>
    </source>
</evidence>
<dbReference type="AlphaFoldDB" id="A0A852SVX2"/>
<evidence type="ECO:0000259" key="9">
    <source>
        <dbReference type="Pfam" id="PF07885"/>
    </source>
</evidence>
<dbReference type="InterPro" id="IPR028325">
    <property type="entry name" value="VG_K_chnl"/>
</dbReference>